<proteinExistence type="predicted"/>
<protein>
    <submittedName>
        <fullName evidence="4">QLQ domain-containing protein</fullName>
    </submittedName>
</protein>
<gene>
    <name evidence="2" type="ORF">EVEC_LOCUS1106</name>
</gene>
<dbReference type="WBParaSite" id="EVEC_0000139801-mRNA-1">
    <property type="protein sequence ID" value="EVEC_0000139801-mRNA-1"/>
    <property type="gene ID" value="EVEC_0000139801"/>
</dbReference>
<feature type="region of interest" description="Disordered" evidence="1">
    <location>
        <begin position="217"/>
        <end position="262"/>
    </location>
</feature>
<dbReference type="OrthoDB" id="445326at2759"/>
<reference evidence="2 3" key="2">
    <citation type="submission" date="2018-10" db="EMBL/GenBank/DDBJ databases">
        <authorList>
            <consortium name="Pathogen Informatics"/>
        </authorList>
    </citation>
    <scope>NUCLEOTIDE SEQUENCE [LARGE SCALE GENOMIC DNA]</scope>
</reference>
<evidence type="ECO:0000313" key="4">
    <source>
        <dbReference type="WBParaSite" id="EVEC_0000139801-mRNA-1"/>
    </source>
</evidence>
<reference evidence="4" key="1">
    <citation type="submission" date="2017-02" db="UniProtKB">
        <authorList>
            <consortium name="WormBaseParasite"/>
        </authorList>
    </citation>
    <scope>IDENTIFICATION</scope>
</reference>
<evidence type="ECO:0000313" key="2">
    <source>
        <dbReference type="EMBL" id="VDD85963.1"/>
    </source>
</evidence>
<feature type="compositionally biased region" description="Polar residues" evidence="1">
    <location>
        <begin position="217"/>
        <end position="226"/>
    </location>
</feature>
<dbReference type="AlphaFoldDB" id="A0A0N4UVD6"/>
<sequence>MSSNPSHTIQRQPRYSLPVLQLNQQSMSMSGQYISPAQVAIRNQVNEIVSRLPPEMQQIAQQQISSEPNIEIKKQIAENYLRSNQMRMAPIYNSQGPQSIMVNASANQKVGLTSGSIGSGSIARVGVQQSVSMGQAVFPNQNSPMQTNLSTASQPQVSMQRSSNHGFITGGLQQSQNFTIQEATTSSSVMPNYNSSLASNIQQPSSVRPAIQQNLGLQQRGPNSVPSVIYAQSHPQGSVESSVPSQPPPNQEEERVSAADKALYEKKLADLKVHHDQIKRLKERQT</sequence>
<dbReference type="EMBL" id="UXUI01007169">
    <property type="protein sequence ID" value="VDD85963.1"/>
    <property type="molecule type" value="Genomic_DNA"/>
</dbReference>
<keyword evidence="3" id="KW-1185">Reference proteome</keyword>
<organism evidence="4">
    <name type="scientific">Enterobius vermicularis</name>
    <name type="common">Human pinworm</name>
    <dbReference type="NCBI Taxonomy" id="51028"/>
    <lineage>
        <taxon>Eukaryota</taxon>
        <taxon>Metazoa</taxon>
        <taxon>Ecdysozoa</taxon>
        <taxon>Nematoda</taxon>
        <taxon>Chromadorea</taxon>
        <taxon>Rhabditida</taxon>
        <taxon>Spirurina</taxon>
        <taxon>Oxyuridomorpha</taxon>
        <taxon>Oxyuroidea</taxon>
        <taxon>Oxyuridae</taxon>
        <taxon>Enterobius</taxon>
    </lineage>
</organism>
<evidence type="ECO:0000256" key="1">
    <source>
        <dbReference type="SAM" id="MobiDB-lite"/>
    </source>
</evidence>
<accession>A0A0N4UVD6</accession>
<evidence type="ECO:0000313" key="3">
    <source>
        <dbReference type="Proteomes" id="UP000274131"/>
    </source>
</evidence>
<dbReference type="Proteomes" id="UP000274131">
    <property type="component" value="Unassembled WGS sequence"/>
</dbReference>
<name>A0A0N4UVD6_ENTVE</name>
<feature type="compositionally biased region" description="Basic and acidic residues" evidence="1">
    <location>
        <begin position="252"/>
        <end position="262"/>
    </location>
</feature>